<gene>
    <name evidence="1" type="ORF">PV09_07335</name>
</gene>
<dbReference type="InParanoid" id="A0A0D1XGG3"/>
<dbReference type="PANTHER" id="PTHR42085:SF2">
    <property type="entry name" value="F-BOX DOMAIN-CONTAINING PROTEIN"/>
    <property type="match status" value="1"/>
</dbReference>
<reference evidence="1 2" key="1">
    <citation type="submission" date="2015-01" db="EMBL/GenBank/DDBJ databases">
        <title>The Genome Sequence of Ochroconis gallopava CBS43764.</title>
        <authorList>
            <consortium name="The Broad Institute Genomics Platform"/>
            <person name="Cuomo C."/>
            <person name="de Hoog S."/>
            <person name="Gorbushina A."/>
            <person name="Stielow B."/>
            <person name="Teixiera M."/>
            <person name="Abouelleil A."/>
            <person name="Chapman S.B."/>
            <person name="Priest M."/>
            <person name="Young S.K."/>
            <person name="Wortman J."/>
            <person name="Nusbaum C."/>
            <person name="Birren B."/>
        </authorList>
    </citation>
    <scope>NUCLEOTIDE SEQUENCE [LARGE SCALE GENOMIC DNA]</scope>
    <source>
        <strain evidence="1 2">CBS 43764</strain>
    </source>
</reference>
<sequence>MSLTAASTTDGARKAPVLTLSARDYFHSTPESRFFSIPLEIRQQIYRYVFYTPNTAFQRTIKGWRETPHVSDLTYGVNNTALNAVSRRIRAEALPIMYGETKFRIEGPTMFRRLLYVADLSDCKHMYIRKVSLVAWKKVLNQGHLRSSALARQGSILVSILAELPCLKEVELSSGHLPATKEDYNDEYWIALMYTLRANTGVLRIVAATIKSNSWWFDWSLVGGHNYSWQERVLVKTCQEVRDWNELVNANLGAFEFSNVFEEAMRESWMHGPFKHVAIEHEGKTYAVKFWGVPENVRMSE</sequence>
<evidence type="ECO:0000313" key="2">
    <source>
        <dbReference type="Proteomes" id="UP000053259"/>
    </source>
</evidence>
<accession>A0A0D1XGG3</accession>
<dbReference type="PANTHER" id="PTHR42085">
    <property type="entry name" value="F-BOX DOMAIN-CONTAINING PROTEIN"/>
    <property type="match status" value="1"/>
</dbReference>
<evidence type="ECO:0000313" key="1">
    <source>
        <dbReference type="EMBL" id="KIW01296.1"/>
    </source>
</evidence>
<dbReference type="Proteomes" id="UP000053259">
    <property type="component" value="Unassembled WGS sequence"/>
</dbReference>
<keyword evidence="2" id="KW-1185">Reference proteome</keyword>
<dbReference type="AlphaFoldDB" id="A0A0D1XGG3"/>
<dbReference type="GeneID" id="27315308"/>
<dbReference type="VEuPathDB" id="FungiDB:PV09_07335"/>
<proteinExistence type="predicted"/>
<organism evidence="1 2">
    <name type="scientific">Verruconis gallopava</name>
    <dbReference type="NCBI Taxonomy" id="253628"/>
    <lineage>
        <taxon>Eukaryota</taxon>
        <taxon>Fungi</taxon>
        <taxon>Dikarya</taxon>
        <taxon>Ascomycota</taxon>
        <taxon>Pezizomycotina</taxon>
        <taxon>Dothideomycetes</taxon>
        <taxon>Pleosporomycetidae</taxon>
        <taxon>Venturiales</taxon>
        <taxon>Sympoventuriaceae</taxon>
        <taxon>Verruconis</taxon>
    </lineage>
</organism>
<dbReference type="OrthoDB" id="62952at2759"/>
<name>A0A0D1XGG3_9PEZI</name>
<evidence type="ECO:0008006" key="3">
    <source>
        <dbReference type="Google" id="ProtNLM"/>
    </source>
</evidence>
<dbReference type="HOGENOM" id="CLU_925013_0_0_1"/>
<dbReference type="InterPro" id="IPR038883">
    <property type="entry name" value="AN11006-like"/>
</dbReference>
<dbReference type="RefSeq" id="XP_016211165.1">
    <property type="nucleotide sequence ID" value="XM_016361089.1"/>
</dbReference>
<protein>
    <recommendedName>
        <fullName evidence="3">F-box domain-containing protein</fullName>
    </recommendedName>
</protein>
<dbReference type="EMBL" id="KN847556">
    <property type="protein sequence ID" value="KIW01296.1"/>
    <property type="molecule type" value="Genomic_DNA"/>
</dbReference>